<dbReference type="VEuPathDB" id="FungiDB:TSTA_064930"/>
<gene>
    <name evidence="2" type="ORF">TSTA_064930</name>
</gene>
<protein>
    <recommendedName>
        <fullName evidence="4">Ser arg-related nuclear matrix protein</fullName>
    </recommendedName>
</protein>
<dbReference type="OMA" id="GYQDWYT"/>
<feature type="region of interest" description="Disordered" evidence="1">
    <location>
        <begin position="1"/>
        <end position="23"/>
    </location>
</feature>
<dbReference type="RefSeq" id="XP_002340419.1">
    <property type="nucleotide sequence ID" value="XM_002340378.1"/>
</dbReference>
<dbReference type="HOGENOM" id="CLU_012506_0_0_1"/>
<feature type="region of interest" description="Disordered" evidence="1">
    <location>
        <begin position="64"/>
        <end position="106"/>
    </location>
</feature>
<keyword evidence="3" id="KW-1185">Reference proteome</keyword>
<accession>B8LTF4</accession>
<proteinExistence type="predicted"/>
<dbReference type="STRING" id="441959.B8LTF4"/>
<organism evidence="2 3">
    <name type="scientific">Talaromyces stipitatus (strain ATCC 10500 / CBS 375.48 / QM 6759 / NRRL 1006)</name>
    <name type="common">Penicillium stipitatum</name>
    <dbReference type="NCBI Taxonomy" id="441959"/>
    <lineage>
        <taxon>Eukaryota</taxon>
        <taxon>Fungi</taxon>
        <taxon>Dikarya</taxon>
        <taxon>Ascomycota</taxon>
        <taxon>Pezizomycotina</taxon>
        <taxon>Eurotiomycetes</taxon>
        <taxon>Eurotiomycetidae</taxon>
        <taxon>Eurotiales</taxon>
        <taxon>Trichocomaceae</taxon>
        <taxon>Talaromyces</taxon>
        <taxon>Talaromyces sect. Talaromyces</taxon>
    </lineage>
</organism>
<dbReference type="PhylomeDB" id="B8LTF4"/>
<feature type="compositionally biased region" description="Low complexity" evidence="1">
    <location>
        <begin position="64"/>
        <end position="74"/>
    </location>
</feature>
<feature type="region of interest" description="Disordered" evidence="1">
    <location>
        <begin position="146"/>
        <end position="169"/>
    </location>
</feature>
<dbReference type="OrthoDB" id="5324692at2759"/>
<feature type="compositionally biased region" description="Polar residues" evidence="1">
    <location>
        <begin position="340"/>
        <end position="364"/>
    </location>
</feature>
<evidence type="ECO:0000313" key="3">
    <source>
        <dbReference type="Proteomes" id="UP000001745"/>
    </source>
</evidence>
<dbReference type="Proteomes" id="UP000001745">
    <property type="component" value="Unassembled WGS sequence"/>
</dbReference>
<feature type="compositionally biased region" description="Pro residues" evidence="1">
    <location>
        <begin position="154"/>
        <end position="166"/>
    </location>
</feature>
<dbReference type="eggNOG" id="ENOG502SJTA">
    <property type="taxonomic scope" value="Eukaryota"/>
</dbReference>
<dbReference type="EMBL" id="EQ962652">
    <property type="protein sequence ID" value="EED23032.1"/>
    <property type="molecule type" value="Genomic_DNA"/>
</dbReference>
<evidence type="ECO:0000256" key="1">
    <source>
        <dbReference type="SAM" id="MobiDB-lite"/>
    </source>
</evidence>
<feature type="region of interest" description="Disordered" evidence="1">
    <location>
        <begin position="338"/>
        <end position="378"/>
    </location>
</feature>
<sequence length="704" mass="80484">MPVIWRPQPRRLPRPFVEDEAESLSHELGGLSLLGEKPGVEGACERGTIDQLPILLDIEHIPRSATADTDTSTSQPPSLVSETSRESSGPRTPPPAEFVPQTKQAHRPQFDAVPSYNYSYEHSTPSDRPFYYATGELNTLQRGSLTDMPRMQHPSPPPRQYSPLPSPALNSTPVSIRGPPAIQHVQSGTPRSRPTIAERLEEKLRSRREQNVSYKHDVRRSEEDILPSTTVIASAPPSPVERLTANSAPVQYISEPSSPLSIVMELQADDSQDWREYYSSVGSATPTRQDMSYFPTTPQQKRMISPQNSSNESTTQSVVRPRRAVSFKETPQYRILERSITPTFNRRSSDMSPTRSTTSTNSLKSVAPRPSEPSPNLALRPCPRSYPVSGYHDWYTITGMEHLNICPSCMGQIGNSKFRDYFVPSLNTTGARIRCSFSEAWTRLAWIQTFKKNYDNLDLLYEVTRPTGLTCPGRRLSTQVWYRVVDSQTGLNVPKFAACAACVRNVEILMPPLRSTFRRQPVLQEKFCDLSVDSPRFVKYIDLLDAASTKCEYERFIDYFERKCNLRDCRRQRLIIGTWHYIPELPEFTVCEDCYDDVVRPLAAAQKSIARRLANPPRLLPGSGPNRCREASCQLYSHRMRAKFKDAVLNNDYRMLESIALKRFDAESRFHDREEELLRVPEADRGYHWEDEWRRNLELWRLYE</sequence>
<feature type="compositionally biased region" description="Polar residues" evidence="1">
    <location>
        <begin position="75"/>
        <end position="90"/>
    </location>
</feature>
<dbReference type="AlphaFoldDB" id="B8LTF4"/>
<dbReference type="InParanoid" id="B8LTF4"/>
<reference evidence="3" key="1">
    <citation type="journal article" date="2015" name="Genome Announc.">
        <title>Genome sequence of the AIDS-associated pathogen Penicillium marneffei (ATCC18224) and its near taxonomic relative Talaromyces stipitatus (ATCC10500).</title>
        <authorList>
            <person name="Nierman W.C."/>
            <person name="Fedorova-Abrams N.D."/>
            <person name="Andrianopoulos A."/>
        </authorList>
    </citation>
    <scope>NUCLEOTIDE SEQUENCE [LARGE SCALE GENOMIC DNA]</scope>
    <source>
        <strain evidence="3">ATCC 10500 / CBS 375.48 / QM 6759 / NRRL 1006</strain>
    </source>
</reference>
<evidence type="ECO:0000313" key="2">
    <source>
        <dbReference type="EMBL" id="EED23032.1"/>
    </source>
</evidence>
<name>B8LTF4_TALSN</name>
<evidence type="ECO:0008006" key="4">
    <source>
        <dbReference type="Google" id="ProtNLM"/>
    </source>
</evidence>
<dbReference type="GeneID" id="8102335"/>
<feature type="region of interest" description="Disordered" evidence="1">
    <location>
        <begin position="299"/>
        <end position="324"/>
    </location>
</feature>
<feature type="compositionally biased region" description="Polar residues" evidence="1">
    <location>
        <begin position="299"/>
        <end position="318"/>
    </location>
</feature>